<keyword evidence="3" id="KW-1185">Reference proteome</keyword>
<dbReference type="EMBL" id="FZOF01000034">
    <property type="protein sequence ID" value="SNT52784.1"/>
    <property type="molecule type" value="Genomic_DNA"/>
</dbReference>
<proteinExistence type="predicted"/>
<dbReference type="OrthoDB" id="8205493at2"/>
<protein>
    <submittedName>
        <fullName evidence="2">Nucleoside-diphosphate-sugar epimerase</fullName>
    </submittedName>
</protein>
<feature type="domain" description="NAD-dependent epimerase/dehydratase" evidence="1">
    <location>
        <begin position="9"/>
        <end position="215"/>
    </location>
</feature>
<dbReference type="Gene3D" id="3.40.50.720">
    <property type="entry name" value="NAD(P)-binding Rossmann-like Domain"/>
    <property type="match status" value="1"/>
</dbReference>
<dbReference type="PANTHER" id="PTHR48079">
    <property type="entry name" value="PROTEIN YEEZ"/>
    <property type="match status" value="1"/>
</dbReference>
<dbReference type="GO" id="GO:0004029">
    <property type="term" value="F:aldehyde dehydrogenase (NAD+) activity"/>
    <property type="evidence" value="ECO:0007669"/>
    <property type="project" value="TreeGrafter"/>
</dbReference>
<evidence type="ECO:0000313" key="3">
    <source>
        <dbReference type="Proteomes" id="UP000198280"/>
    </source>
</evidence>
<dbReference type="InterPro" id="IPR001509">
    <property type="entry name" value="Epimerase_deHydtase"/>
</dbReference>
<evidence type="ECO:0000259" key="1">
    <source>
        <dbReference type="Pfam" id="PF01370"/>
    </source>
</evidence>
<dbReference type="Proteomes" id="UP000198280">
    <property type="component" value="Unassembled WGS sequence"/>
</dbReference>
<dbReference type="GO" id="GO:0005737">
    <property type="term" value="C:cytoplasm"/>
    <property type="evidence" value="ECO:0007669"/>
    <property type="project" value="TreeGrafter"/>
</dbReference>
<dbReference type="InterPro" id="IPR036291">
    <property type="entry name" value="NAD(P)-bd_dom_sf"/>
</dbReference>
<accession>A0A239NEC7</accession>
<sequence>MSAGSELHVVLGAGGAVGRTVVEELVARGRRVRAVNRSGRLPVPDGVEVMGSDVTSADGATAACAGAGVVYHCAAPAYDRWVNEFAAMTEAVRKGAAAAAAKLVFADNLYMYGPVTTPMTEGMPDAARNPRGRVRAEMARSLLAAHRAGDVRVALGRASDYYGPGGTNSIAGTNVFAAALRGKVARWVGDLDQPHSLSYLPDFAKGLVTLGEDARADGLAWHIPASAPLTGRQFLEIVFAQAGLPEKYAAVGRTMQRSLGLVNPTVRALGETWYQRDRPFVTDATKFTDTFGPLPTTPHPQAVDATLAWFRTTLNR</sequence>
<dbReference type="Pfam" id="PF01370">
    <property type="entry name" value="Epimerase"/>
    <property type="match status" value="1"/>
</dbReference>
<dbReference type="AlphaFoldDB" id="A0A239NEC7"/>
<name>A0A239NEC7_9ACTN</name>
<dbReference type="InterPro" id="IPR051783">
    <property type="entry name" value="NAD(P)-dependent_oxidoreduct"/>
</dbReference>
<organism evidence="2 3">
    <name type="scientific">Actinacidiphila glaucinigra</name>
    <dbReference type="NCBI Taxonomy" id="235986"/>
    <lineage>
        <taxon>Bacteria</taxon>
        <taxon>Bacillati</taxon>
        <taxon>Actinomycetota</taxon>
        <taxon>Actinomycetes</taxon>
        <taxon>Kitasatosporales</taxon>
        <taxon>Streptomycetaceae</taxon>
        <taxon>Actinacidiphila</taxon>
    </lineage>
</organism>
<dbReference type="PANTHER" id="PTHR48079:SF6">
    <property type="entry name" value="NAD(P)-BINDING DOMAIN-CONTAINING PROTEIN-RELATED"/>
    <property type="match status" value="1"/>
</dbReference>
<reference evidence="2 3" key="1">
    <citation type="submission" date="2017-06" db="EMBL/GenBank/DDBJ databases">
        <authorList>
            <person name="Kim H.J."/>
            <person name="Triplett B.A."/>
        </authorList>
    </citation>
    <scope>NUCLEOTIDE SEQUENCE [LARGE SCALE GENOMIC DNA]</scope>
    <source>
        <strain evidence="2 3">CGMCC 4.1858</strain>
    </source>
</reference>
<evidence type="ECO:0000313" key="2">
    <source>
        <dbReference type="EMBL" id="SNT52784.1"/>
    </source>
</evidence>
<gene>
    <name evidence="2" type="ORF">SAMN05216252_13445</name>
</gene>
<dbReference type="SUPFAM" id="SSF51735">
    <property type="entry name" value="NAD(P)-binding Rossmann-fold domains"/>
    <property type="match status" value="1"/>
</dbReference>